<dbReference type="HOGENOM" id="CLU_022195_0_3_1"/>
<feature type="binding site" description="axial binding residue" evidence="8">
    <location>
        <position position="492"/>
    </location>
    <ligand>
        <name>heme</name>
        <dbReference type="ChEBI" id="CHEBI:30413"/>
    </ligand>
    <ligandPart>
        <name>Fe</name>
        <dbReference type="ChEBI" id="CHEBI:18248"/>
    </ligandPart>
</feature>
<dbReference type="AlphaFoldDB" id="K2SPZ1"/>
<dbReference type="InParanoid" id="K2SPZ1"/>
<dbReference type="PRINTS" id="PR00465">
    <property type="entry name" value="EP450IV"/>
</dbReference>
<dbReference type="InterPro" id="IPR001128">
    <property type="entry name" value="Cyt_P450"/>
</dbReference>
<dbReference type="GO" id="GO:0020037">
    <property type="term" value="F:heme binding"/>
    <property type="evidence" value="ECO:0007669"/>
    <property type="project" value="InterPro"/>
</dbReference>
<dbReference type="InterPro" id="IPR036396">
    <property type="entry name" value="Cyt_P450_sf"/>
</dbReference>
<dbReference type="eggNOG" id="KOG0157">
    <property type="taxonomic scope" value="Eukaryota"/>
</dbReference>
<evidence type="ECO:0000256" key="2">
    <source>
        <dbReference type="ARBA" id="ARBA00010617"/>
    </source>
</evidence>
<comment type="caution">
    <text evidence="10">The sequence shown here is derived from an EMBL/GenBank/DDBJ whole genome shotgun (WGS) entry which is preliminary data.</text>
</comment>
<dbReference type="SUPFAM" id="SSF48264">
    <property type="entry name" value="Cytochrome P450"/>
    <property type="match status" value="1"/>
</dbReference>
<dbReference type="GO" id="GO:0005506">
    <property type="term" value="F:iron ion binding"/>
    <property type="evidence" value="ECO:0007669"/>
    <property type="project" value="InterPro"/>
</dbReference>
<evidence type="ECO:0000256" key="1">
    <source>
        <dbReference type="ARBA" id="ARBA00001971"/>
    </source>
</evidence>
<dbReference type="InterPro" id="IPR017972">
    <property type="entry name" value="Cyt_P450_CS"/>
</dbReference>
<accession>K2SPZ1</accession>
<dbReference type="Pfam" id="PF00067">
    <property type="entry name" value="p450"/>
    <property type="match status" value="1"/>
</dbReference>
<dbReference type="OrthoDB" id="1844152at2759"/>
<keyword evidence="7 9" id="KW-0503">Monooxygenase</keyword>
<keyword evidence="4 8" id="KW-0479">Metal-binding</keyword>
<evidence type="ECO:0000256" key="7">
    <source>
        <dbReference type="ARBA" id="ARBA00023033"/>
    </source>
</evidence>
<dbReference type="GO" id="GO:0016705">
    <property type="term" value="F:oxidoreductase activity, acting on paired donors, with incorporation or reduction of molecular oxygen"/>
    <property type="evidence" value="ECO:0007669"/>
    <property type="project" value="InterPro"/>
</dbReference>
<evidence type="ECO:0000256" key="4">
    <source>
        <dbReference type="ARBA" id="ARBA00022723"/>
    </source>
</evidence>
<evidence type="ECO:0000313" key="10">
    <source>
        <dbReference type="EMBL" id="EKG18805.1"/>
    </source>
</evidence>
<dbReference type="STRING" id="1126212.K2SPZ1"/>
<name>K2SPZ1_MACPH</name>
<dbReference type="PANTHER" id="PTHR46206:SF2">
    <property type="entry name" value="CYTOCHROME P450 MONOOXYGENASE AUSG-RELATED"/>
    <property type="match status" value="1"/>
</dbReference>
<dbReference type="VEuPathDB" id="FungiDB:MPH_03931"/>
<dbReference type="PROSITE" id="PS00086">
    <property type="entry name" value="CYTOCHROME_P450"/>
    <property type="match status" value="1"/>
</dbReference>
<reference evidence="10 11" key="1">
    <citation type="journal article" date="2012" name="BMC Genomics">
        <title>Tools to kill: Genome of one of the most destructive plant pathogenic fungi Macrophomina phaseolina.</title>
        <authorList>
            <person name="Islam M.S."/>
            <person name="Haque M.S."/>
            <person name="Islam M.M."/>
            <person name="Emdad E.M."/>
            <person name="Halim A."/>
            <person name="Hossen Q.M.M."/>
            <person name="Hossain M.Z."/>
            <person name="Ahmed B."/>
            <person name="Rahim S."/>
            <person name="Rahman M.S."/>
            <person name="Alam M.M."/>
            <person name="Hou S."/>
            <person name="Wan X."/>
            <person name="Saito J.A."/>
            <person name="Alam M."/>
        </authorList>
    </citation>
    <scope>NUCLEOTIDE SEQUENCE [LARGE SCALE GENOMIC DNA]</scope>
    <source>
        <strain evidence="10 11">MS6</strain>
    </source>
</reference>
<evidence type="ECO:0000256" key="9">
    <source>
        <dbReference type="RuleBase" id="RU000461"/>
    </source>
</evidence>
<organism evidence="10 11">
    <name type="scientific">Macrophomina phaseolina (strain MS6)</name>
    <name type="common">Charcoal rot fungus</name>
    <dbReference type="NCBI Taxonomy" id="1126212"/>
    <lineage>
        <taxon>Eukaryota</taxon>
        <taxon>Fungi</taxon>
        <taxon>Dikarya</taxon>
        <taxon>Ascomycota</taxon>
        <taxon>Pezizomycotina</taxon>
        <taxon>Dothideomycetes</taxon>
        <taxon>Dothideomycetes incertae sedis</taxon>
        <taxon>Botryosphaeriales</taxon>
        <taxon>Botryosphaeriaceae</taxon>
        <taxon>Macrophomina</taxon>
    </lineage>
</organism>
<dbReference type="Gene3D" id="1.10.630.10">
    <property type="entry name" value="Cytochrome P450"/>
    <property type="match status" value="1"/>
</dbReference>
<dbReference type="Proteomes" id="UP000007129">
    <property type="component" value="Unassembled WGS sequence"/>
</dbReference>
<protein>
    <submittedName>
        <fullName evidence="10">Cytochrome P450</fullName>
    </submittedName>
</protein>
<evidence type="ECO:0000256" key="3">
    <source>
        <dbReference type="ARBA" id="ARBA00022617"/>
    </source>
</evidence>
<dbReference type="GO" id="GO:0004497">
    <property type="term" value="F:monooxygenase activity"/>
    <property type="evidence" value="ECO:0007669"/>
    <property type="project" value="UniProtKB-KW"/>
</dbReference>
<keyword evidence="6 8" id="KW-0408">Iron</keyword>
<comment type="similarity">
    <text evidence="2 9">Belongs to the cytochrome P450 family.</text>
</comment>
<evidence type="ECO:0000256" key="6">
    <source>
        <dbReference type="ARBA" id="ARBA00023004"/>
    </source>
</evidence>
<dbReference type="EMBL" id="AHHD01000171">
    <property type="protein sequence ID" value="EKG18805.1"/>
    <property type="molecule type" value="Genomic_DNA"/>
</dbReference>
<gene>
    <name evidence="10" type="ORF">MPH_03931</name>
</gene>
<keyword evidence="5 9" id="KW-0560">Oxidoreductase</keyword>
<sequence length="556" mass="62686">MQLTLNTLKLLQSYQSLRRTCVLLNDMAVEELTMLSLLSQPNLGILGVIVVLCLSYWLYNVLNSQRPYPGIPLVCAEGGYAEAKKRYMADSVGTVRRALKECKGVCQIITDNGYKILIPRAYLDEIKDGKNLNFVDYVREEFMADYKGFDALHVALQDGVFSEVVRVKLTQSLAKLTPILSAETSASIEDLFPATQEWTTPDTPFYPLALRLVVRVSSRAFLGERLCRDKDWLRISIAFTRDIFAAVPVLRAYPPLLRPLVRPFLPEVRRIKALQAAATRIIEPELRRRRKEREALRASGMAEGEGEQRTERPLDSLQWIDEVSASRSSGYDVVVGQLSLSIVSLHTTTAALANVMYDLVARPALVAELRREIVDVLGRSGAGCWEKTTLARLRLMDSVLKESQRLAPTGTLNMRRRTRAPLRLSDGTRIPAGAMLTVPVLPMWGEELYAGGQEYDGRRFLKLRERPGNENRWQFVTTAPDMYAFGHGRHACPGRFFASNELKIVLVHLLMKFDWRFAGEGQGIEARPKTVVTVESFRPDPTVKLAYRARTPDIEL</sequence>
<evidence type="ECO:0000313" key="11">
    <source>
        <dbReference type="Proteomes" id="UP000007129"/>
    </source>
</evidence>
<comment type="cofactor">
    <cofactor evidence="1 8">
        <name>heme</name>
        <dbReference type="ChEBI" id="CHEBI:30413"/>
    </cofactor>
</comment>
<evidence type="ECO:0000256" key="5">
    <source>
        <dbReference type="ARBA" id="ARBA00023002"/>
    </source>
</evidence>
<dbReference type="InterPro" id="IPR002403">
    <property type="entry name" value="Cyt_P450_E_grp-IV"/>
</dbReference>
<evidence type="ECO:0000256" key="8">
    <source>
        <dbReference type="PIRSR" id="PIRSR602403-1"/>
    </source>
</evidence>
<dbReference type="PANTHER" id="PTHR46206">
    <property type="entry name" value="CYTOCHROME P450"/>
    <property type="match status" value="1"/>
</dbReference>
<proteinExistence type="inferred from homology"/>
<dbReference type="CDD" id="cd11041">
    <property type="entry name" value="CYP503A1-like"/>
    <property type="match status" value="1"/>
</dbReference>
<keyword evidence="3 8" id="KW-0349">Heme</keyword>